<evidence type="ECO:0000256" key="4">
    <source>
        <dbReference type="ARBA" id="ARBA00022452"/>
    </source>
</evidence>
<dbReference type="InterPro" id="IPR003423">
    <property type="entry name" value="OMP_efflux"/>
</dbReference>
<evidence type="ECO:0000256" key="2">
    <source>
        <dbReference type="ARBA" id="ARBA00007613"/>
    </source>
</evidence>
<evidence type="ECO:0000313" key="10">
    <source>
        <dbReference type="Proteomes" id="UP000593892"/>
    </source>
</evidence>
<dbReference type="EMBL" id="CP063849">
    <property type="protein sequence ID" value="QOY89561.1"/>
    <property type="molecule type" value="Genomic_DNA"/>
</dbReference>
<dbReference type="GO" id="GO:0009279">
    <property type="term" value="C:cell outer membrane"/>
    <property type="evidence" value="ECO:0007669"/>
    <property type="project" value="UniProtKB-SubCell"/>
</dbReference>
<gene>
    <name evidence="9" type="ORF">IRI77_06300</name>
</gene>
<reference evidence="9 10" key="1">
    <citation type="submission" date="2020-10" db="EMBL/GenBank/DDBJ databases">
        <title>Complete genome sequence of Paludibaculum fermentans P105T, a facultatively anaerobic acidobacterium capable of dissimilatory Fe(III) reduction.</title>
        <authorList>
            <person name="Dedysh S.N."/>
            <person name="Beletsky A.V."/>
            <person name="Kulichevskaya I.S."/>
            <person name="Mardanov A.V."/>
            <person name="Ravin N.V."/>
        </authorList>
    </citation>
    <scope>NUCLEOTIDE SEQUENCE [LARGE SCALE GENOMIC DNA]</scope>
    <source>
        <strain evidence="9 10">P105</strain>
    </source>
</reference>
<keyword evidence="7" id="KW-0998">Cell outer membrane</keyword>
<dbReference type="GO" id="GO:0015562">
    <property type="term" value="F:efflux transmembrane transporter activity"/>
    <property type="evidence" value="ECO:0007669"/>
    <property type="project" value="InterPro"/>
</dbReference>
<proteinExistence type="inferred from homology"/>
<dbReference type="Gene3D" id="1.20.1600.10">
    <property type="entry name" value="Outer membrane efflux proteins (OEP)"/>
    <property type="match status" value="1"/>
</dbReference>
<accession>A0A7S7NTT0</accession>
<evidence type="ECO:0000313" key="9">
    <source>
        <dbReference type="EMBL" id="QOY89561.1"/>
    </source>
</evidence>
<dbReference type="GO" id="GO:1990281">
    <property type="term" value="C:efflux pump complex"/>
    <property type="evidence" value="ECO:0007669"/>
    <property type="project" value="TreeGrafter"/>
</dbReference>
<comment type="similarity">
    <text evidence="2">Belongs to the outer membrane factor (OMF) (TC 1.B.17) family.</text>
</comment>
<keyword evidence="4" id="KW-1134">Transmembrane beta strand</keyword>
<organism evidence="9 10">
    <name type="scientific">Paludibaculum fermentans</name>
    <dbReference type="NCBI Taxonomy" id="1473598"/>
    <lineage>
        <taxon>Bacteria</taxon>
        <taxon>Pseudomonadati</taxon>
        <taxon>Acidobacteriota</taxon>
        <taxon>Terriglobia</taxon>
        <taxon>Bryobacterales</taxon>
        <taxon>Bryobacteraceae</taxon>
        <taxon>Paludibaculum</taxon>
    </lineage>
</organism>
<evidence type="ECO:0000256" key="1">
    <source>
        <dbReference type="ARBA" id="ARBA00004442"/>
    </source>
</evidence>
<evidence type="ECO:0000256" key="8">
    <source>
        <dbReference type="SAM" id="Coils"/>
    </source>
</evidence>
<dbReference type="InterPro" id="IPR051906">
    <property type="entry name" value="TolC-like"/>
</dbReference>
<sequence length="603" mass="65595">MTLRFVLAGLLTAPMWAQPAAPRLENSGRIDQLVQDGKLRLSLQDAIALALENNLDVELQRYNRRLAETDVLRSKAGGALRGIPLSVHEGPNSLGVPVVTGSGLGGGDTPTLDRFSGTGAQIDLSLLGSLPLSTGPVVPNLDPTLTGTLGWNHTSSPQNSTFLAPLRSLNADTTTANVGIEKGLNTGGTIGLSFLNQHQDINNPLLSFSPYSTSTLRLDFRQPLLRGFGPAVTTRYIRIAKNNQKVSDLVFRQQVISTIHAVIRLYWDLASLTEDVRVRQDAVVSAEQLLRDTQESAKLGVRASIDVTRAQAEVARRQRDIVIARSLARQQSELLKDYLVRASESKLQEVVIEPVDAMGLPAESPREPLEQLVGQALKERPDLAQARIQLENSQISLKGSRSALLPSLDLVASAANNGLGGSANGTQLANLAPSTPNPFFIGGYGDALGQVFQRNFPDYGVAVQFSVPILNRAARADVTRDQIQVRQQEIRLKQLEKQARLEIRNAQIAVEEARASYESARQERILEEQTLDAEKEKLGVGASTTFLVIQYQRDLTQARSSEATAQSSYWKARAALDRAMGTMLTVHNVEFDEVVAGTVSKVR</sequence>
<dbReference type="Pfam" id="PF02321">
    <property type="entry name" value="OEP"/>
    <property type="match status" value="2"/>
</dbReference>
<dbReference type="PANTHER" id="PTHR30026">
    <property type="entry name" value="OUTER MEMBRANE PROTEIN TOLC"/>
    <property type="match status" value="1"/>
</dbReference>
<keyword evidence="6" id="KW-0472">Membrane</keyword>
<evidence type="ECO:0000256" key="3">
    <source>
        <dbReference type="ARBA" id="ARBA00022448"/>
    </source>
</evidence>
<dbReference type="SUPFAM" id="SSF56954">
    <property type="entry name" value="Outer membrane efflux proteins (OEP)"/>
    <property type="match status" value="1"/>
</dbReference>
<evidence type="ECO:0000256" key="6">
    <source>
        <dbReference type="ARBA" id="ARBA00023136"/>
    </source>
</evidence>
<evidence type="ECO:0000256" key="7">
    <source>
        <dbReference type="ARBA" id="ARBA00023237"/>
    </source>
</evidence>
<protein>
    <submittedName>
        <fullName evidence="9">TolC family protein</fullName>
    </submittedName>
</protein>
<comment type="subcellular location">
    <subcellularLocation>
        <location evidence="1">Cell outer membrane</location>
    </subcellularLocation>
</comment>
<evidence type="ECO:0000256" key="5">
    <source>
        <dbReference type="ARBA" id="ARBA00022692"/>
    </source>
</evidence>
<dbReference type="AlphaFoldDB" id="A0A7S7NTT0"/>
<dbReference type="Proteomes" id="UP000593892">
    <property type="component" value="Chromosome"/>
</dbReference>
<dbReference type="PANTHER" id="PTHR30026:SF23">
    <property type="entry name" value="TO APRF-PUTATIVE OUTER MEMBRANE EFFLUX PROTEIN OR SECRETED ALKALINE PHOSPHATASE-RELATED"/>
    <property type="match status" value="1"/>
</dbReference>
<feature type="coiled-coil region" evidence="8">
    <location>
        <begin position="478"/>
        <end position="537"/>
    </location>
</feature>
<name>A0A7S7NTT0_PALFE</name>
<dbReference type="RefSeq" id="WP_194451223.1">
    <property type="nucleotide sequence ID" value="NZ_CP063849.1"/>
</dbReference>
<keyword evidence="10" id="KW-1185">Reference proteome</keyword>
<keyword evidence="3" id="KW-0813">Transport</keyword>
<keyword evidence="8" id="KW-0175">Coiled coil</keyword>
<keyword evidence="5" id="KW-0812">Transmembrane</keyword>
<dbReference type="GO" id="GO:0015288">
    <property type="term" value="F:porin activity"/>
    <property type="evidence" value="ECO:0007669"/>
    <property type="project" value="TreeGrafter"/>
</dbReference>
<dbReference type="KEGG" id="pfer:IRI77_06300"/>